<evidence type="ECO:0000313" key="3">
    <source>
        <dbReference type="EMBL" id="SCQ24182.1"/>
    </source>
</evidence>
<dbReference type="AlphaFoldDB" id="A0A1D3UVY1"/>
<dbReference type="Proteomes" id="UP000219259">
    <property type="component" value="Unassembled WGS sequence"/>
</dbReference>
<evidence type="ECO:0000313" key="4">
    <source>
        <dbReference type="Proteomes" id="UP000182057"/>
    </source>
</evidence>
<gene>
    <name evidence="2" type="ORF">CLI86_03010</name>
    <name evidence="3" type="ORF">TFUB20_02350</name>
</gene>
<reference evidence="2 5" key="2">
    <citation type="submission" date="2017-09" db="EMBL/GenBank/DDBJ databases">
        <title>Phase variable restriction modification systems are present in the genome sequences of periodontal pathogens Prevotella intermedia, Tannerella forsythia and Porphyromonas gingivalis.</title>
        <authorList>
            <person name="Haigh R.D."/>
            <person name="Crawford L."/>
            <person name="Ralph J."/>
            <person name="Wanford J."/>
            <person name="Vartoukian S.R."/>
            <person name="Hijazib K."/>
            <person name="Wade W."/>
            <person name="Oggioni M.R."/>
        </authorList>
    </citation>
    <scope>NUCLEOTIDE SEQUENCE [LARGE SCALE GENOMIC DNA]</scope>
    <source>
        <strain evidence="2 5">WW11663</strain>
    </source>
</reference>
<dbReference type="OrthoDB" id="594879at2"/>
<evidence type="ECO:0000313" key="2">
    <source>
        <dbReference type="EMBL" id="PDP44636.1"/>
    </source>
</evidence>
<dbReference type="GeneID" id="34759665"/>
<dbReference type="OMA" id="YMSTFLN"/>
<reference evidence="3 4" key="1">
    <citation type="submission" date="2016-09" db="EMBL/GenBank/DDBJ databases">
        <authorList>
            <person name="Capua I."/>
            <person name="De Benedictis P."/>
            <person name="Joannis T."/>
            <person name="Lombin L.H."/>
            <person name="Cattoli G."/>
        </authorList>
    </citation>
    <scope>NUCLEOTIDE SEQUENCE [LARGE SCALE GENOMIC DNA]</scope>
    <source>
        <strain evidence="3 4">UB20</strain>
    </source>
</reference>
<name>A0A1D3UVY1_TANFO</name>
<organism evidence="3 4">
    <name type="scientific">Tannerella forsythia</name>
    <name type="common">Bacteroides forsythus</name>
    <dbReference type="NCBI Taxonomy" id="28112"/>
    <lineage>
        <taxon>Bacteria</taxon>
        <taxon>Pseudomonadati</taxon>
        <taxon>Bacteroidota</taxon>
        <taxon>Bacteroidia</taxon>
        <taxon>Bacteroidales</taxon>
        <taxon>Tannerellaceae</taxon>
        <taxon>Tannerella</taxon>
    </lineage>
</organism>
<dbReference type="InterPro" id="IPR037126">
    <property type="entry name" value="PdaC/RsiV-like_sf"/>
</dbReference>
<dbReference type="EMBL" id="FMMM01000078">
    <property type="protein sequence ID" value="SCQ24182.1"/>
    <property type="molecule type" value="Genomic_DNA"/>
</dbReference>
<feature type="domain" description="DUF3298" evidence="1">
    <location>
        <begin position="187"/>
        <end position="265"/>
    </location>
</feature>
<proteinExistence type="predicted"/>
<dbReference type="Gene3D" id="3.30.565.40">
    <property type="entry name" value="Fervidobacterium nodosum Rt17-B1 like"/>
    <property type="match status" value="1"/>
</dbReference>
<dbReference type="RefSeq" id="WP_014225985.1">
    <property type="nucleotide sequence ID" value="NZ_CAUTOH010000008.1"/>
</dbReference>
<accession>A0A1D3UVY1</accession>
<dbReference type="EMBL" id="NSLJ01000005">
    <property type="protein sequence ID" value="PDP44636.1"/>
    <property type="molecule type" value="Genomic_DNA"/>
</dbReference>
<dbReference type="Proteomes" id="UP000182057">
    <property type="component" value="Unassembled WGS sequence"/>
</dbReference>
<evidence type="ECO:0000313" key="5">
    <source>
        <dbReference type="Proteomes" id="UP000219259"/>
    </source>
</evidence>
<dbReference type="PROSITE" id="PS51257">
    <property type="entry name" value="PROKAR_LIPOPROTEIN"/>
    <property type="match status" value="1"/>
</dbReference>
<dbReference type="Pfam" id="PF11738">
    <property type="entry name" value="DUF3298"/>
    <property type="match status" value="1"/>
</dbReference>
<sequence length="282" mass="32508">MKVYIVKPLLVWTVTVSLLSACGSDAKKVKENDIRFDTIAVKESYHMKKIETNPGCSLQINFLFPAEYQNPHVLKAVQQQFIKTFLGDDYMQFSPREAVSQYAANYLNDFKKRETDFESDVEEHGSEPNDEWYSSYEILGDSIYYNQNDLLSMVVSKEYDTGGAHDAHYYTNRVFDLKTGERITEAEIFVEDYQDDLAKIIVDAIALCNNVDKASDLENIGFFNINEIYPNKNFYVDDIGITYTFNEYEIAAYVVGATSVRIPYEKIRHLLRKESPIARIAF</sequence>
<protein>
    <submittedName>
        <fullName evidence="2">DUF3298 domain-containing protein</fullName>
    </submittedName>
</protein>
<dbReference type="InterPro" id="IPR021729">
    <property type="entry name" value="DUF3298"/>
</dbReference>
<evidence type="ECO:0000259" key="1">
    <source>
        <dbReference type="Pfam" id="PF11738"/>
    </source>
</evidence>
<dbReference type="Gene3D" id="3.90.640.20">
    <property type="entry name" value="Heat-shock cognate protein, ATPase"/>
    <property type="match status" value="1"/>
</dbReference>